<reference evidence="2 3" key="1">
    <citation type="submission" date="2019-04" db="EMBL/GenBank/DDBJ databases">
        <title>Lysinibacillus genome sequencing.</title>
        <authorList>
            <person name="Dunlap C."/>
        </authorList>
    </citation>
    <scope>NUCLEOTIDE SEQUENCE [LARGE SCALE GENOMIC DNA]</scope>
    <source>
        <strain evidence="2 3">NBRC 109424</strain>
    </source>
</reference>
<dbReference type="InterPro" id="IPR012336">
    <property type="entry name" value="Thioredoxin-like_fold"/>
</dbReference>
<dbReference type="Pfam" id="PF13905">
    <property type="entry name" value="Thioredoxin_8"/>
    <property type="match status" value="1"/>
</dbReference>
<dbReference type="SUPFAM" id="SSF52833">
    <property type="entry name" value="Thioredoxin-like"/>
    <property type="match status" value="1"/>
</dbReference>
<sequence length="156" mass="18171">MVDNNLRFLKRLEPLQIGDYLENGTIDSVNDVKLYDYIDDYNYLLVFFFSTACSGCLPVMEALKDFIDKHPNVNTLVLFDSPTENVEFLKEYYDNKTSVYQMKHRDMEKVFNTSSTPSIFLLNRVGQILFTELGHHGKTFYQIEKLISSIVSEKEV</sequence>
<proteinExistence type="predicted"/>
<evidence type="ECO:0000313" key="3">
    <source>
        <dbReference type="Proteomes" id="UP000308539"/>
    </source>
</evidence>
<name>A0ABY2T3Y5_9BACI</name>
<dbReference type="Gene3D" id="3.40.30.10">
    <property type="entry name" value="Glutaredoxin"/>
    <property type="match status" value="1"/>
</dbReference>
<organism evidence="2 3">
    <name type="scientific">Lysinibacillus varians</name>
    <dbReference type="NCBI Taxonomy" id="1145276"/>
    <lineage>
        <taxon>Bacteria</taxon>
        <taxon>Bacillati</taxon>
        <taxon>Bacillota</taxon>
        <taxon>Bacilli</taxon>
        <taxon>Bacillales</taxon>
        <taxon>Bacillaceae</taxon>
        <taxon>Lysinibacillus</taxon>
    </lineage>
</organism>
<protein>
    <recommendedName>
        <fullName evidence="1">Thioredoxin-like fold domain-containing protein</fullName>
    </recommendedName>
</protein>
<keyword evidence="3" id="KW-1185">Reference proteome</keyword>
<evidence type="ECO:0000259" key="1">
    <source>
        <dbReference type="Pfam" id="PF13905"/>
    </source>
</evidence>
<dbReference type="RefSeq" id="WP_025220822.1">
    <property type="nucleotide sequence ID" value="NZ_CP006837.1"/>
</dbReference>
<comment type="caution">
    <text evidence="2">The sequence shown here is derived from an EMBL/GenBank/DDBJ whole genome shotgun (WGS) entry which is preliminary data.</text>
</comment>
<feature type="domain" description="Thioredoxin-like fold" evidence="1">
    <location>
        <begin position="43"/>
        <end position="128"/>
    </location>
</feature>
<dbReference type="InterPro" id="IPR036249">
    <property type="entry name" value="Thioredoxin-like_sf"/>
</dbReference>
<accession>A0ABY2T3Y5</accession>
<gene>
    <name evidence="2" type="ORF">FC752_22525</name>
</gene>
<dbReference type="Proteomes" id="UP000308539">
    <property type="component" value="Unassembled WGS sequence"/>
</dbReference>
<evidence type="ECO:0000313" key="2">
    <source>
        <dbReference type="EMBL" id="TKI51047.1"/>
    </source>
</evidence>
<dbReference type="EMBL" id="SZPV01000077">
    <property type="protein sequence ID" value="TKI51047.1"/>
    <property type="molecule type" value="Genomic_DNA"/>
</dbReference>